<proteinExistence type="predicted"/>
<feature type="region of interest" description="Disordered" evidence="1">
    <location>
        <begin position="834"/>
        <end position="887"/>
    </location>
</feature>
<feature type="compositionally biased region" description="Basic and acidic residues" evidence="1">
    <location>
        <begin position="198"/>
        <end position="218"/>
    </location>
</feature>
<dbReference type="Pfam" id="PF09444">
    <property type="entry name" value="MRC1"/>
    <property type="match status" value="1"/>
</dbReference>
<feature type="compositionally biased region" description="Basic and acidic residues" evidence="1">
    <location>
        <begin position="90"/>
        <end position="100"/>
    </location>
</feature>
<evidence type="ECO:0000256" key="1">
    <source>
        <dbReference type="SAM" id="MobiDB-lite"/>
    </source>
</evidence>
<name>A0ABP1FTD2_9CHLO</name>
<dbReference type="InterPro" id="IPR018564">
    <property type="entry name" value="Repl_chkpnt_MRC1_dom"/>
</dbReference>
<feature type="compositionally biased region" description="Acidic residues" evidence="1">
    <location>
        <begin position="268"/>
        <end position="278"/>
    </location>
</feature>
<dbReference type="EMBL" id="CAXHTA020000008">
    <property type="protein sequence ID" value="CAL5223195.1"/>
    <property type="molecule type" value="Genomic_DNA"/>
</dbReference>
<feature type="compositionally biased region" description="Acidic residues" evidence="1">
    <location>
        <begin position="507"/>
        <end position="540"/>
    </location>
</feature>
<feature type="compositionally biased region" description="Basic and acidic residues" evidence="1">
    <location>
        <begin position="675"/>
        <end position="689"/>
    </location>
</feature>
<reference evidence="3 4" key="1">
    <citation type="submission" date="2024-06" db="EMBL/GenBank/DDBJ databases">
        <authorList>
            <person name="Kraege A."/>
            <person name="Thomma B."/>
        </authorList>
    </citation>
    <scope>NUCLEOTIDE SEQUENCE [LARGE SCALE GENOMIC DNA]</scope>
</reference>
<feature type="compositionally biased region" description="Basic residues" evidence="1">
    <location>
        <begin position="38"/>
        <end position="49"/>
    </location>
</feature>
<feature type="compositionally biased region" description="Basic residues" evidence="1">
    <location>
        <begin position="180"/>
        <end position="197"/>
    </location>
</feature>
<dbReference type="Proteomes" id="UP001497392">
    <property type="component" value="Unassembled WGS sequence"/>
</dbReference>
<gene>
    <name evidence="3" type="primary">g5670</name>
    <name evidence="3" type="ORF">VP750_LOCUS4854</name>
</gene>
<dbReference type="PANTHER" id="PTHR36005:SF1">
    <property type="entry name" value="DNA LIGASE-LIKE PROTEIN"/>
    <property type="match status" value="1"/>
</dbReference>
<feature type="region of interest" description="Disordered" evidence="1">
    <location>
        <begin position="330"/>
        <end position="367"/>
    </location>
</feature>
<feature type="compositionally biased region" description="Low complexity" evidence="1">
    <location>
        <begin position="843"/>
        <end position="852"/>
    </location>
</feature>
<feature type="region of interest" description="Disordered" evidence="1">
    <location>
        <begin position="406"/>
        <end position="640"/>
    </location>
</feature>
<accession>A0ABP1FTD2</accession>
<evidence type="ECO:0000259" key="2">
    <source>
        <dbReference type="Pfam" id="PF09444"/>
    </source>
</evidence>
<sequence>MDDADGKNKEGKNTDGMLQDDDEMDIDAQIMQAAQPVHTRRLGRLRRAHKAEEEPMEPSASATQSQAQHGTEGASRPRDARSCSPNLSQEDTRASNEKGSPRLGSTHSQSNAASPRAAASPSSKASEDEAQSGNRGSEAGSTQPSGGKATPAKQEATSPATAPGSGIASDDNGSAGTPVKSKRRKKEKKKSKKGKRSKKDEKAEEKQLESQEQSARDDYWDEEDELEEYIMKRDLGQIKERSGTGSDSSHSDSEGGGKGSDAGQQAASDDEQGEDEGPVDTKQLAAETQRVLREAARSDRLGKGALQKIEPLTGVLAKILERKQAIIDRAAQEAARAAAAPQKQPPPKSPFASEAPGPGPVTDVAEDDEDLLLVESDEEGLAAEAAALAARRTFALQHDSLFGLDSQSQQAAPMPMPAESAPAQASRLSQGASLLHGAPAASDAAAAPSKEAALAVNQALDAEPPTLCLQLDSATQPELLPLQDPTPMEEADERAKIAEEAAAAAEDASEEEGEEADSDGDADDEGSGDSSGEDDEEEEYISSGGSSSSSDDEDEAGADGAAAEPDAAAKQRALEEARAMLADRPRSKKKRSNAWFEEEAELSEDGGHSDDDSDDDGDAAEQEKLLADLIGAEQDGKRDEKMRAKLHAAWLEQQDTARVEALLHGVKNGFRKKRSALDDEGGTHYEAAMRRAALMNTDDEESEGEEDGSGGEGSDSEPEVDLQAKIDALSDDDAKEELKEAQLRKLMEDSQKEEAKTLTLLDDDSRAVLGLLRHAAPEPQQPLQRSAASHGHRAPLASDITNRPHKSSFLGRGSGSAALLAKSSSNFGNTRSFIFGSENRSNQGATGDAAQAQDEDGVPSVPSKEGPTSFAGLHLSAGRGSLGRQRGSGLLSMLHTKDSKRKDVLSPLAAEVDASAATGDAAQHVKAMLQSKRRAMRR</sequence>
<feature type="compositionally biased region" description="Low complexity" evidence="1">
    <location>
        <begin position="330"/>
        <end position="342"/>
    </location>
</feature>
<feature type="compositionally biased region" description="Basic and acidic residues" evidence="1">
    <location>
        <begin position="290"/>
        <end position="302"/>
    </location>
</feature>
<feature type="compositionally biased region" description="Basic and acidic residues" evidence="1">
    <location>
        <begin position="567"/>
        <end position="585"/>
    </location>
</feature>
<feature type="compositionally biased region" description="Acidic residues" evidence="1">
    <location>
        <begin position="697"/>
        <end position="720"/>
    </location>
</feature>
<feature type="compositionally biased region" description="Acidic residues" evidence="1">
    <location>
        <begin position="611"/>
        <end position="620"/>
    </location>
</feature>
<feature type="domain" description="DNA replication checkpoint mediator MRC1" evidence="2">
    <location>
        <begin position="588"/>
        <end position="691"/>
    </location>
</feature>
<feature type="compositionally biased region" description="Low complexity" evidence="1">
    <location>
        <begin position="875"/>
        <end position="887"/>
    </location>
</feature>
<feature type="compositionally biased region" description="Low complexity" evidence="1">
    <location>
        <begin position="438"/>
        <end position="455"/>
    </location>
</feature>
<feature type="compositionally biased region" description="Acidic residues" evidence="1">
    <location>
        <begin position="219"/>
        <end position="228"/>
    </location>
</feature>
<protein>
    <submittedName>
        <fullName evidence="3">G5670 protein</fullName>
    </submittedName>
</protein>
<feature type="region of interest" description="Disordered" evidence="1">
    <location>
        <begin position="674"/>
        <end position="735"/>
    </location>
</feature>
<feature type="region of interest" description="Disordered" evidence="1">
    <location>
        <begin position="1"/>
        <end position="306"/>
    </location>
</feature>
<feature type="region of interest" description="Disordered" evidence="1">
    <location>
        <begin position="913"/>
        <end position="938"/>
    </location>
</feature>
<keyword evidence="4" id="KW-1185">Reference proteome</keyword>
<evidence type="ECO:0000313" key="3">
    <source>
        <dbReference type="EMBL" id="CAL5223195.1"/>
    </source>
</evidence>
<feature type="compositionally biased region" description="Polar residues" evidence="1">
    <location>
        <begin position="131"/>
        <end position="145"/>
    </location>
</feature>
<feature type="region of interest" description="Disordered" evidence="1">
    <location>
        <begin position="775"/>
        <end position="812"/>
    </location>
</feature>
<feature type="compositionally biased region" description="Basic and acidic residues" evidence="1">
    <location>
        <begin position="1"/>
        <end position="13"/>
    </location>
</feature>
<evidence type="ECO:0000313" key="4">
    <source>
        <dbReference type="Proteomes" id="UP001497392"/>
    </source>
</evidence>
<feature type="compositionally biased region" description="Low complexity" evidence="1">
    <location>
        <begin position="406"/>
        <end position="426"/>
    </location>
</feature>
<comment type="caution">
    <text evidence="3">The sequence shown here is derived from an EMBL/GenBank/DDBJ whole genome shotgun (WGS) entry which is preliminary data.</text>
</comment>
<feature type="compositionally biased region" description="Basic and acidic residues" evidence="1">
    <location>
        <begin position="229"/>
        <end position="242"/>
    </location>
</feature>
<dbReference type="PANTHER" id="PTHR36005">
    <property type="entry name" value="DNA LIGASE-LIKE PROTEIN"/>
    <property type="match status" value="1"/>
</dbReference>
<organism evidence="3 4">
    <name type="scientific">Coccomyxa viridis</name>
    <dbReference type="NCBI Taxonomy" id="1274662"/>
    <lineage>
        <taxon>Eukaryota</taxon>
        <taxon>Viridiplantae</taxon>
        <taxon>Chlorophyta</taxon>
        <taxon>core chlorophytes</taxon>
        <taxon>Trebouxiophyceae</taxon>
        <taxon>Trebouxiophyceae incertae sedis</taxon>
        <taxon>Coccomyxaceae</taxon>
        <taxon>Coccomyxa</taxon>
    </lineage>
</organism>
<feature type="compositionally biased region" description="Low complexity" evidence="1">
    <location>
        <begin position="108"/>
        <end position="124"/>
    </location>
</feature>